<feature type="domain" description="Wzt C-terminal" evidence="1">
    <location>
        <begin position="14"/>
        <end position="138"/>
    </location>
</feature>
<dbReference type="InterPro" id="IPR029439">
    <property type="entry name" value="Wzt_C"/>
</dbReference>
<feature type="non-terminal residue" evidence="2">
    <location>
        <position position="235"/>
    </location>
</feature>
<organism evidence="2">
    <name type="scientific">marine sediment metagenome</name>
    <dbReference type="NCBI Taxonomy" id="412755"/>
    <lineage>
        <taxon>unclassified sequences</taxon>
        <taxon>metagenomes</taxon>
        <taxon>ecological metagenomes</taxon>
    </lineage>
</organism>
<proteinExistence type="predicted"/>
<evidence type="ECO:0000313" key="2">
    <source>
        <dbReference type="EMBL" id="GAH48195.1"/>
    </source>
</evidence>
<dbReference type="CDD" id="cd10147">
    <property type="entry name" value="Wzt_C-like"/>
    <property type="match status" value="1"/>
</dbReference>
<dbReference type="Pfam" id="PF14524">
    <property type="entry name" value="Wzt_C"/>
    <property type="match status" value="1"/>
</dbReference>
<dbReference type="Gene3D" id="2.70.50.60">
    <property type="entry name" value="abc- transporter (atp binding component) like domain"/>
    <property type="match status" value="1"/>
</dbReference>
<sequence length="235" mass="27877">MVKWLAFKAEWCKKQGTKEAEIIAVKIFDVVGKITDRFKCAQKAKVFVEFVVHEEVENPHFGVAIFREDGIYCYGPNTLFDGYRIKKLKKGQSWFSIEYKSLNLMPGEYRLSVAIWDKKEFLAYSYHPGFYKIKILGENKNGQLFNLPYQWKLQHHQMLSTANIEELDLSFLENQWDKILSSEDIEIASMQLLGNKEDLRDSFETGQDMEVRIKIKNKRDWLNEYLWFGIYREDK</sequence>
<comment type="caution">
    <text evidence="2">The sequence shown here is derived from an EMBL/GenBank/DDBJ whole genome shotgun (WGS) entry which is preliminary data.</text>
</comment>
<evidence type="ECO:0000259" key="1">
    <source>
        <dbReference type="Pfam" id="PF14524"/>
    </source>
</evidence>
<reference evidence="2" key="1">
    <citation type="journal article" date="2014" name="Front. Microbiol.">
        <title>High frequency of phylogenetically diverse reductive dehalogenase-homologous genes in deep subseafloor sedimentary metagenomes.</title>
        <authorList>
            <person name="Kawai M."/>
            <person name="Futagami T."/>
            <person name="Toyoda A."/>
            <person name="Takaki Y."/>
            <person name="Nishi S."/>
            <person name="Hori S."/>
            <person name="Arai W."/>
            <person name="Tsubouchi T."/>
            <person name="Morono Y."/>
            <person name="Uchiyama I."/>
            <person name="Ito T."/>
            <person name="Fujiyama A."/>
            <person name="Inagaki F."/>
            <person name="Takami H."/>
        </authorList>
    </citation>
    <scope>NUCLEOTIDE SEQUENCE</scope>
    <source>
        <strain evidence="2">Expedition CK06-06</strain>
    </source>
</reference>
<gene>
    <name evidence="2" type="ORF">S03H2_39281</name>
</gene>
<dbReference type="AlphaFoldDB" id="X1GTJ9"/>
<name>X1GTJ9_9ZZZZ</name>
<protein>
    <recommendedName>
        <fullName evidence="1">Wzt C-terminal domain-containing protein</fullName>
    </recommendedName>
</protein>
<dbReference type="EMBL" id="BARU01024273">
    <property type="protein sequence ID" value="GAH48195.1"/>
    <property type="molecule type" value="Genomic_DNA"/>
</dbReference>
<accession>X1GTJ9</accession>